<comment type="similarity">
    <text evidence="2">Belongs to the EccD/Snm4 family.</text>
</comment>
<dbReference type="InterPro" id="IPR006707">
    <property type="entry name" value="T7SS_EccD"/>
</dbReference>
<proteinExistence type="inferred from homology"/>
<feature type="transmembrane region" description="Helical" evidence="8">
    <location>
        <begin position="279"/>
        <end position="301"/>
    </location>
</feature>
<organism evidence="10 11">
    <name type="scientific">Cellulomonas gelida</name>
    <dbReference type="NCBI Taxonomy" id="1712"/>
    <lineage>
        <taxon>Bacteria</taxon>
        <taxon>Bacillati</taxon>
        <taxon>Actinomycetota</taxon>
        <taxon>Actinomycetes</taxon>
        <taxon>Micrococcales</taxon>
        <taxon>Cellulomonadaceae</taxon>
        <taxon>Cellulomonas</taxon>
    </lineage>
</organism>
<evidence type="ECO:0000256" key="2">
    <source>
        <dbReference type="ARBA" id="ARBA00006162"/>
    </source>
</evidence>
<keyword evidence="11" id="KW-1185">Reference proteome</keyword>
<evidence type="ECO:0000256" key="3">
    <source>
        <dbReference type="ARBA" id="ARBA00022475"/>
    </source>
</evidence>
<feature type="transmembrane region" description="Helical" evidence="8">
    <location>
        <begin position="143"/>
        <end position="164"/>
    </location>
</feature>
<feature type="region of interest" description="Disordered" evidence="7">
    <location>
        <begin position="1"/>
        <end position="29"/>
    </location>
</feature>
<dbReference type="Pfam" id="PF19053">
    <property type="entry name" value="EccD"/>
    <property type="match status" value="1"/>
</dbReference>
<feature type="transmembrane region" description="Helical" evidence="8">
    <location>
        <begin position="253"/>
        <end position="273"/>
    </location>
</feature>
<evidence type="ECO:0000313" key="10">
    <source>
        <dbReference type="EMBL" id="GEA85940.1"/>
    </source>
</evidence>
<gene>
    <name evidence="10" type="ORF">CGE01nite_31910</name>
</gene>
<keyword evidence="6 8" id="KW-0472">Membrane</keyword>
<keyword evidence="3" id="KW-1003">Cell membrane</keyword>
<dbReference type="Gene3D" id="3.10.20.90">
    <property type="entry name" value="Phosphatidylinositol 3-kinase Catalytic Subunit, Chain A, domain 1"/>
    <property type="match status" value="1"/>
</dbReference>
<evidence type="ECO:0000256" key="8">
    <source>
        <dbReference type="SAM" id="Phobius"/>
    </source>
</evidence>
<protein>
    <recommendedName>
        <fullName evidence="9">EccD-like transmembrane domain-containing protein</fullName>
    </recommendedName>
</protein>
<comment type="caution">
    <text evidence="10">The sequence shown here is derived from an EMBL/GenBank/DDBJ whole genome shotgun (WGS) entry which is preliminary data.</text>
</comment>
<evidence type="ECO:0000256" key="6">
    <source>
        <dbReference type="ARBA" id="ARBA00023136"/>
    </source>
</evidence>
<feature type="transmembrane region" description="Helical" evidence="8">
    <location>
        <begin position="389"/>
        <end position="409"/>
    </location>
</feature>
<sequence length="468" mass="46415">MLTGDLPPTTAADDHLRTPMTDPSTPTAPVGTLLRISVTAGDRRIDLGAPGNVAVVEIVPGLARALGMLDAASVYGGYRLVTAEGSTLDPARSLIASGVEDGAILTLESGAEQPEPRVYDDVVEAVADAVESRFRAWTPHDSALGAAWGAAAIVAATALLLLGADRTSPLPPVVAALGALLAVVAGAVVARTGRDSAAGRVLVLAAGLPAGVAGLAAGTGAPSWGWPAAAAGAGLVAAGVLALAALPDGRETAIAPVGLGLALAVVGATVELAEAQPAHVLAVVVAVVLTASIGVPWLALASTPLRVVSPRSDAEILLDPVPVDPDRVRHQLDSGYRIQLALRVAVGLLALLATPTLVGAGALGTALLVVGWVGLLLSTRQSYARADVLVVVCLGITGLALTLVVAALAHPSWRTVLVCSAGAAAAALVALGLVAPRRRVALARAGDTIEMTCLAVLLPLGVAAAGLV</sequence>
<evidence type="ECO:0000256" key="5">
    <source>
        <dbReference type="ARBA" id="ARBA00022989"/>
    </source>
</evidence>
<accession>A0A4Y3KSN8</accession>
<evidence type="ECO:0000313" key="11">
    <source>
        <dbReference type="Proteomes" id="UP000320461"/>
    </source>
</evidence>
<evidence type="ECO:0000256" key="1">
    <source>
        <dbReference type="ARBA" id="ARBA00004651"/>
    </source>
</evidence>
<evidence type="ECO:0000256" key="4">
    <source>
        <dbReference type="ARBA" id="ARBA00022692"/>
    </source>
</evidence>
<dbReference type="InterPro" id="IPR044049">
    <property type="entry name" value="EccD_transm"/>
</dbReference>
<dbReference type="InterPro" id="IPR024962">
    <property type="entry name" value="YukD-like"/>
</dbReference>
<keyword evidence="4 8" id="KW-0812">Transmembrane</keyword>
<dbReference type="EMBL" id="BJLQ01000063">
    <property type="protein sequence ID" value="GEA85940.1"/>
    <property type="molecule type" value="Genomic_DNA"/>
</dbReference>
<reference evidence="10 11" key="1">
    <citation type="submission" date="2019-06" db="EMBL/GenBank/DDBJ databases">
        <title>Whole genome shotgun sequence of Cellulomonas gelida NBRC 3748.</title>
        <authorList>
            <person name="Hosoyama A."/>
            <person name="Uohara A."/>
            <person name="Ohji S."/>
            <person name="Ichikawa N."/>
        </authorList>
    </citation>
    <scope>NUCLEOTIDE SEQUENCE [LARGE SCALE GENOMIC DNA]</scope>
    <source>
        <strain evidence="10 11">NBRC 3748</strain>
    </source>
</reference>
<name>A0A4Y3KSN8_9CELL</name>
<feature type="transmembrane region" description="Helical" evidence="8">
    <location>
        <begin position="336"/>
        <end position="353"/>
    </location>
</feature>
<feature type="domain" description="EccD-like transmembrane" evidence="9">
    <location>
        <begin position="144"/>
        <end position="467"/>
    </location>
</feature>
<dbReference type="GO" id="GO:0005886">
    <property type="term" value="C:plasma membrane"/>
    <property type="evidence" value="ECO:0007669"/>
    <property type="project" value="UniProtKB-SubCell"/>
</dbReference>
<feature type="transmembrane region" description="Helical" evidence="8">
    <location>
        <begin position="170"/>
        <end position="189"/>
    </location>
</feature>
<dbReference type="NCBIfam" id="TIGR03920">
    <property type="entry name" value="T7SS_EccD"/>
    <property type="match status" value="1"/>
</dbReference>
<dbReference type="Pfam" id="PF08817">
    <property type="entry name" value="YukD"/>
    <property type="match status" value="1"/>
</dbReference>
<dbReference type="Proteomes" id="UP000320461">
    <property type="component" value="Unassembled WGS sequence"/>
</dbReference>
<feature type="transmembrane region" description="Helical" evidence="8">
    <location>
        <begin position="224"/>
        <end position="246"/>
    </location>
</feature>
<evidence type="ECO:0000259" key="9">
    <source>
        <dbReference type="Pfam" id="PF19053"/>
    </source>
</evidence>
<evidence type="ECO:0000256" key="7">
    <source>
        <dbReference type="SAM" id="MobiDB-lite"/>
    </source>
</evidence>
<keyword evidence="5 8" id="KW-1133">Transmembrane helix</keyword>
<comment type="subcellular location">
    <subcellularLocation>
        <location evidence="1">Cell membrane</location>
        <topology evidence="1">Multi-pass membrane protein</topology>
    </subcellularLocation>
</comment>
<dbReference type="AlphaFoldDB" id="A0A4Y3KSN8"/>
<feature type="transmembrane region" description="Helical" evidence="8">
    <location>
        <begin position="359"/>
        <end position="377"/>
    </location>
</feature>
<feature type="transmembrane region" description="Helical" evidence="8">
    <location>
        <begin position="201"/>
        <end position="218"/>
    </location>
</feature>
<feature type="transmembrane region" description="Helical" evidence="8">
    <location>
        <begin position="415"/>
        <end position="436"/>
    </location>
</feature>